<dbReference type="Pfam" id="PF13585">
    <property type="entry name" value="CHU_C"/>
    <property type="match status" value="1"/>
</dbReference>
<dbReference type="Proteomes" id="UP000245391">
    <property type="component" value="Unassembled WGS sequence"/>
</dbReference>
<feature type="chain" id="PRO_5016433780" description="DUF8202 domain-containing protein" evidence="1">
    <location>
        <begin position="26"/>
        <end position="2553"/>
    </location>
</feature>
<keyword evidence="4" id="KW-1185">Reference proteome</keyword>
<dbReference type="Gene3D" id="2.60.40.10">
    <property type="entry name" value="Immunoglobulins"/>
    <property type="match status" value="2"/>
</dbReference>
<comment type="caution">
    <text evidence="3">The sequence shown here is derived from an EMBL/GenBank/DDBJ whole genome shotgun (WGS) entry which is preliminary data.</text>
</comment>
<evidence type="ECO:0000256" key="1">
    <source>
        <dbReference type="SAM" id="SignalP"/>
    </source>
</evidence>
<keyword evidence="1" id="KW-0732">Signal</keyword>
<dbReference type="InterPro" id="IPR058515">
    <property type="entry name" value="DUF8202"/>
</dbReference>
<dbReference type="NCBIfam" id="TIGR04131">
    <property type="entry name" value="Bac_Flav_CTERM"/>
    <property type="match status" value="1"/>
</dbReference>
<reference evidence="4" key="1">
    <citation type="submission" date="2018-05" db="EMBL/GenBank/DDBJ databases">
        <title>Pedobacter paludis sp. nov., isolated from wetland soil.</title>
        <authorList>
            <person name="Zhang Y."/>
        </authorList>
    </citation>
    <scope>NUCLEOTIDE SEQUENCE [LARGE SCALE GENOMIC DNA]</scope>
    <source>
        <strain evidence="4">R-8</strain>
    </source>
</reference>
<dbReference type="InterPro" id="IPR026341">
    <property type="entry name" value="T9SS_type_B"/>
</dbReference>
<protein>
    <recommendedName>
        <fullName evidence="2">DUF8202 domain-containing protein</fullName>
    </recommendedName>
</protein>
<organism evidence="3 4">
    <name type="scientific">Pedobacter paludis</name>
    <dbReference type="NCBI Taxonomy" id="2203212"/>
    <lineage>
        <taxon>Bacteria</taxon>
        <taxon>Pseudomonadati</taxon>
        <taxon>Bacteroidota</taxon>
        <taxon>Sphingobacteriia</taxon>
        <taxon>Sphingobacteriales</taxon>
        <taxon>Sphingobacteriaceae</taxon>
        <taxon>Pedobacter</taxon>
    </lineage>
</organism>
<evidence type="ECO:0000313" key="4">
    <source>
        <dbReference type="Proteomes" id="UP000245391"/>
    </source>
</evidence>
<feature type="signal peptide" evidence="1">
    <location>
        <begin position="1"/>
        <end position="25"/>
    </location>
</feature>
<evidence type="ECO:0000313" key="3">
    <source>
        <dbReference type="EMBL" id="PWS32880.1"/>
    </source>
</evidence>
<feature type="domain" description="DUF8202" evidence="2">
    <location>
        <begin position="1200"/>
        <end position="1398"/>
    </location>
</feature>
<accession>A0A317F0W4</accession>
<name>A0A317F0W4_9SPHI</name>
<gene>
    <name evidence="3" type="ORF">DF947_07370</name>
</gene>
<dbReference type="EMBL" id="QGNY01000002">
    <property type="protein sequence ID" value="PWS32880.1"/>
    <property type="molecule type" value="Genomic_DNA"/>
</dbReference>
<proteinExistence type="predicted"/>
<dbReference type="InterPro" id="IPR013783">
    <property type="entry name" value="Ig-like_fold"/>
</dbReference>
<dbReference type="Pfam" id="PF26628">
    <property type="entry name" value="DUF8202"/>
    <property type="match status" value="1"/>
</dbReference>
<sequence>MKNMKIKLLLIISVLTLFVLGKANAQQYKWAKNGGSAATLSSSNSISVNSANETWIAPSTTSLNQFKDASGAITTINGARIAKFDANMNMLWNAGMPTGANTVQIAADPDDPSIFYMVFQAQLSSGGVTYGATTLTGQAAALTTVLVKCQSTGTGMGGSYTYIWARKIDGVSDDNVAGIKVRKIGGTTKIALQGYTRSPKITNYGPSSVAAQEITLPAGGGAVYDQYISCYDGSGTPLWINTFGAQAVSEISSNAFDINDDGDVIYSAFEGGNVLGSQAYILNNSSGAAPGTVTSTTYTANVTTQRFILFNFKANNGTIQWAYDRLSTSSGNNANPISITTDAGKNVYINFVFSGSWHPTGVVSPLTITSSGLTDLGLVVVDNTGTPIRSQHYGGTGNDLASQFQNGLALDRTSNLLYMVGQTTTNFTTGTATVAGSGTYTGFLLGVNSTGTMSAVSAVTINSSVASFTDYYGSVGVLSNGDVIGVGQYAVSASNSVNGGAAVMPKTAYGYGDIAMTRFSSSTLVPTGAEAGWGARIAASIGAVAMQGNKLISGGTFSGTMTLGPTTLTAGSNSSFIAVTDTLSGSITAAYNVLGASNSLADMKVNPTDGSIYMLVGAGGNILPPGATSRGNTISGGKNQAYIIKLNSSYVYQWTAVLNGTEATNPTILNVDPTTGDVYVSGNFTSPSIKWVNDANTISTDIASNSNTGLPISQDVFVAKFNSAGIYQWITTGGNPSNAVNDGNSANKGLIFSGGSVYAGFSSANNAGETFSFGGQSFVTAPTATRGASDMALIKLNASTGVADWIKNWGGGSALEPITSLGVYGGNVYVAGYSSGNITNFGAAGSFVTVGGNDAFVFAVDATTGIEQAVPLARIGGNGSDVINAIDIDAIGNIFYIGSTSTTTATTAFPYVTSGSSDWLTGSLEASTLTPKFTFVNGSVGQDGGNGIIHGKPGTLFTGGQLLNNANFGAAGTLIASSAGEYAYARIDYPYIAPGAAVSNLNAWYKANAAVTLTGANVTQWKNSTTNSALTTLNNTGTVPFASSVINYNPSLKITGTTNYLSQNNISSPDFLNAAGNQYTVYTVIKPATASSLTLWSEPTTNTSLSIGATGVTVTGTGGAKTATISPDLSTVNNYSLIATTVAGGTIRTFVNGVANGTQTGATALSTTNPGTFGINGSGTTDVAEVVTYGLAHAAGATNMNQINTYFGLKYGITLASNYYDTEGNLLFNADGAGTTYLYDNNIAGLGFDENERLVQAQGISQNTANKGNMITIGLGTVATDNVSNVNTPASAGLSYLVWGDNAGDVATASSAGLPTGASSCSTRLARQWQVNHTGVALGATQTKIDLTGTALAGTSAANVKLLIDQDGDGNFTTGTITTITATSVTANVATFDNVAWDADANGKDIFAVASMPAAPVLAVTNPSSVNMPATVNITLPAVTAGSDTGAGFAYTYWKDAAATALPMTNAEASAIAVGGTYYIKLTNTSTGCFVIMPVVVTITGDATVTLTSLSADATKCINNAIANTEINFLTTNTTAASITSGSLPTGVNLVFDAPTQTIKIYGIPTVSGSFPYTVTVTGAGASASASGTITINPDATNILTSAPGTDSQHPCSGNSITDITYAITNQSSVTLSPALPSGLTSSFSGGLFRIYGTPTTSGVYNYTLTATSGCLSAVKTGSISVNDLPNAPTVSVSQTACGTPTGGISITAVAGETYSINGGGYTINTIYNGLAPGSYSILAKNGNGCISATSTDVTINAAPVTANAPAVSVTAQPICGTPTGSISITAVAGETYSVDGSAYTSALTYSGLAPGSHSILAKSADGCTSTATNITINPAKATANAPAVAVTAQPVCGTPTGSIGITAVAGETYSVDGGAYSATLTYSGLAPGPHAVTAKSADGCTSTATNITINPAKAVANAPLVSVTAQPVCGTPTGSIAITGVAGETYSVDGSAYTATLTYAGLAPGSHSILAKSADGCTSTATNITISPAKATANAPAVSVTAQPVCGTPTGSISITAVAGETYSVDGSAYTSTLTYSGLAPGPHAVTAKSSDGCTSTATNITINPAKATANAPAVAVTAQPVCGTATGSIAITGVTDETYSIDGGAYSASLTYAGLTPGTHIVKARSIDGCVSTGTDVVIGPAKVVAAAPVVTVTAQPTCALATGSISIAGVTGNTYSLDGSAYTATLTYSGLASGSHTVTAKSADGCISNAANITISAQPATPVATIAYGSAQYQAVGTASVIQTGQTGGTYTASPSGLGISGTTGAIDLGASTPNQTYTVTYTFSNGSCTGTATATVRVNSTPATIAYAKPAYCAGGTADIIRTGPADGTYTASGSGLRINASTGTINLGASTPGSYTVTYTYRDGTITATAVTTVTVNAMPVVSVSSDLGTDISKGDIVTLTAAGGTSYSWSGPDIQSGQNTGTLKVRPRQTATYTVTATSASGCSDIVQITITVTDDFKVVPNNVITPNGDGKNDTWVVKNLDYYPNNTVGIYDRAGRKVYGTSSYKNDWDGTYNGQPLAEGAYIYVIDLGKGIGLLRGTISIIRDNR</sequence>
<evidence type="ECO:0000259" key="2">
    <source>
        <dbReference type="Pfam" id="PF26628"/>
    </source>
</evidence>